<dbReference type="PANTHER" id="PTHR43047:SF9">
    <property type="entry name" value="HISTIDINE KINASE"/>
    <property type="match status" value="1"/>
</dbReference>
<feature type="transmembrane region" description="Helical" evidence="12">
    <location>
        <begin position="443"/>
        <end position="462"/>
    </location>
</feature>
<dbReference type="CDD" id="cd00156">
    <property type="entry name" value="REC"/>
    <property type="match status" value="1"/>
</dbReference>
<dbReference type="FunFam" id="3.30.565.10:FF:000049">
    <property type="entry name" value="Two-component sensor histidine kinase"/>
    <property type="match status" value="1"/>
</dbReference>
<dbReference type="Gene3D" id="3.30.565.10">
    <property type="entry name" value="Histidine kinase-like ATPase, C-terminal domain"/>
    <property type="match status" value="1"/>
</dbReference>
<dbReference type="AlphaFoldDB" id="A0A916XU96"/>
<dbReference type="InterPro" id="IPR035965">
    <property type="entry name" value="PAS-like_dom_sf"/>
</dbReference>
<evidence type="ECO:0000256" key="4">
    <source>
        <dbReference type="ARBA" id="ARBA00012438"/>
    </source>
</evidence>
<dbReference type="InterPro" id="IPR004358">
    <property type="entry name" value="Sig_transdc_His_kin-like_C"/>
</dbReference>
<reference evidence="15" key="2">
    <citation type="submission" date="2020-09" db="EMBL/GenBank/DDBJ databases">
        <authorList>
            <person name="Sun Q."/>
            <person name="Zhou Y."/>
        </authorList>
    </citation>
    <scope>NUCLEOTIDE SEQUENCE</scope>
    <source>
        <strain evidence="15">CGMCC 1.15493</strain>
    </source>
</reference>
<gene>
    <name evidence="15" type="ORF">GCM10011335_12790</name>
</gene>
<dbReference type="InterPro" id="IPR036890">
    <property type="entry name" value="HATPase_C_sf"/>
</dbReference>
<dbReference type="GO" id="GO:0009927">
    <property type="term" value="F:histidine phosphotransfer kinase activity"/>
    <property type="evidence" value="ECO:0007669"/>
    <property type="project" value="TreeGrafter"/>
</dbReference>
<dbReference type="EMBL" id="BMJJ01000002">
    <property type="protein sequence ID" value="GGD11231.1"/>
    <property type="molecule type" value="Genomic_DNA"/>
</dbReference>
<evidence type="ECO:0000256" key="10">
    <source>
        <dbReference type="ARBA" id="ARBA00023136"/>
    </source>
</evidence>
<dbReference type="RefSeq" id="WP_188849727.1">
    <property type="nucleotide sequence ID" value="NZ_BMJJ01000002.1"/>
</dbReference>
<feature type="domain" description="Response regulatory" evidence="14">
    <location>
        <begin position="1038"/>
        <end position="1152"/>
    </location>
</feature>
<dbReference type="PANTHER" id="PTHR43047">
    <property type="entry name" value="TWO-COMPONENT HISTIDINE PROTEIN KINASE"/>
    <property type="match status" value="1"/>
</dbReference>
<proteinExistence type="inferred from homology"/>
<feature type="transmembrane region" description="Helical" evidence="12">
    <location>
        <begin position="155"/>
        <end position="179"/>
    </location>
</feature>
<dbReference type="CDD" id="cd10322">
    <property type="entry name" value="SLC5sbd"/>
    <property type="match status" value="1"/>
</dbReference>
<dbReference type="SUPFAM" id="SSF55785">
    <property type="entry name" value="PYP-like sensor domain (PAS domain)"/>
    <property type="match status" value="1"/>
</dbReference>
<evidence type="ECO:0000259" key="13">
    <source>
        <dbReference type="PROSITE" id="PS50109"/>
    </source>
</evidence>
<dbReference type="InterPro" id="IPR003594">
    <property type="entry name" value="HATPase_dom"/>
</dbReference>
<dbReference type="GO" id="GO:0000155">
    <property type="term" value="F:phosphorelay sensor kinase activity"/>
    <property type="evidence" value="ECO:0007669"/>
    <property type="project" value="InterPro"/>
</dbReference>
<keyword evidence="6" id="KW-0808">Transferase</keyword>
<dbReference type="InterPro" id="IPR011006">
    <property type="entry name" value="CheY-like_superfamily"/>
</dbReference>
<feature type="modified residue" description="4-aspartylphosphate" evidence="11">
    <location>
        <position position="1087"/>
    </location>
</feature>
<dbReference type="EC" id="2.7.13.3" evidence="4"/>
<dbReference type="InterPro" id="IPR038377">
    <property type="entry name" value="Na/Glc_symporter_sf"/>
</dbReference>
<dbReference type="Pfam" id="PF00072">
    <property type="entry name" value="Response_reg"/>
    <property type="match status" value="1"/>
</dbReference>
<dbReference type="SUPFAM" id="SSF47384">
    <property type="entry name" value="Homodimeric domain of signal transducing histidine kinase"/>
    <property type="match status" value="1"/>
</dbReference>
<sequence length="1159" mass="124804">MQSWIIVIAAIVYLLVLFAVAHLGDRRSAEGRTPGSRPGVYALSLAVYCTSWTFLGSVGVAARDGFSFLAIYIGPIIVFLFMPRLVERVIRLAKAEKITTIADFLGARYGKSTPVAALATVIALIGAVPYIALQLKAVSTSVATLLSYYRPQADLPPFFADSALFIALLLGIFAILFGTRHADATEHQDGLVLAIAMESIVKLAAFAAVGLWVCFGLFSPAELYAAATTSPEITEAFSHGVGGNFFAALLLSGFAILLLPRQFHMTVVENRTREEVRRARWLFPLYLVAINLFVAPIAAAGILKLGGQVDGDLYVLSLPLAHGNDTLAVIAFLGSLSAATAMLIVASVALSIMVSNDLVLPVLLKRRDRIVMGDRDATRLILAVRRSAILAIVFCGYVYYRLAGSGTALASIGLLSFAAIAQFAPAFFLGLAWRGANARGAKAGMIAGTLIWAYTLLMPAVLPDAALLRDGLFGIATLRPQALFGLDLDPLLHGTLLSLAANTFCLVAFSLSRLPSARERIQASIFVRQDVGATAGFRKTRTGVSVGEVKATVARYLGAERTERSFASFAASEQLPLADSTEADNRVIGFSEQLLGSAIGSASSRLVLSLLLQRHKGSSRSALRLLDDASEALQYNRDILRLALDQVDQGLAVFDQDFCLTFWNRQLRDLLDLPPQVGQVGTPLTAVLDQMRLSGEIDDDEHARSFDVLTQSPALRQITLQRSGRIIEIRTHPMPEGGLVLTVSDMTERVKHAAALHEMNETLEDRVRRRTTELVSANAALAEARQVADAANIGKTRFLAAAGHDILQPLNAAKLYAAALQERHANLPGTALAANINSSLESVEAILGAVLDISRLDAGGMVSKLDDFALEPLLQQIRTDLAPLAEEKGVSLRFVPTSATVRSDRNLLRRLLQNLVSNAVKYTREGKVVVGVRHGKGRKIDIEIIDSGIGIPEHQLKTIFQEFTRLDEGTRTAQGLGLGLSIVERIAHVLDHPVAVRSVHGRGTRFRVTVPVRRDIGPVLTVAPPVRVHRALQLDGMRVLVIDNDAAIRSAMAELLTGWGCSVVLAGSLPEALPQLSARVPDIALVDYHLDEGDGLDAIALLRWRIDPALPAILITAERSPEVRDHAASLGVDILTKPLKPASLRAAMAQHRGRREAAE</sequence>
<dbReference type="Pfam" id="PF12860">
    <property type="entry name" value="PAS_7"/>
    <property type="match status" value="1"/>
</dbReference>
<evidence type="ECO:0000256" key="1">
    <source>
        <dbReference type="ARBA" id="ARBA00000085"/>
    </source>
</evidence>
<reference evidence="15" key="1">
    <citation type="journal article" date="2014" name="Int. J. Syst. Evol. Microbiol.">
        <title>Complete genome sequence of Corynebacterium casei LMG S-19264T (=DSM 44701T), isolated from a smear-ripened cheese.</title>
        <authorList>
            <consortium name="US DOE Joint Genome Institute (JGI-PGF)"/>
            <person name="Walter F."/>
            <person name="Albersmeier A."/>
            <person name="Kalinowski J."/>
            <person name="Ruckert C."/>
        </authorList>
    </citation>
    <scope>NUCLEOTIDE SEQUENCE</scope>
    <source>
        <strain evidence="15">CGMCC 1.15493</strain>
    </source>
</reference>
<evidence type="ECO:0000256" key="12">
    <source>
        <dbReference type="SAM" id="Phobius"/>
    </source>
</evidence>
<feature type="transmembrane region" description="Helical" evidence="12">
    <location>
        <begin position="241"/>
        <end position="260"/>
    </location>
</feature>
<comment type="catalytic activity">
    <reaction evidence="1">
        <text>ATP + protein L-histidine = ADP + protein N-phospho-L-histidine.</text>
        <dbReference type="EC" id="2.7.13.3"/>
    </reaction>
</comment>
<name>A0A916XU96_9HYPH</name>
<dbReference type="SUPFAM" id="SSF52172">
    <property type="entry name" value="CheY-like"/>
    <property type="match status" value="1"/>
</dbReference>
<feature type="transmembrane region" description="Helical" evidence="12">
    <location>
        <begin position="115"/>
        <end position="135"/>
    </location>
</feature>
<keyword evidence="7 12" id="KW-0812">Transmembrane</keyword>
<evidence type="ECO:0000256" key="9">
    <source>
        <dbReference type="ARBA" id="ARBA00022989"/>
    </source>
</evidence>
<keyword evidence="10 12" id="KW-0472">Membrane</keyword>
<dbReference type="SMART" id="SM00387">
    <property type="entry name" value="HATPase_c"/>
    <property type="match status" value="1"/>
</dbReference>
<dbReference type="GO" id="GO:0005886">
    <property type="term" value="C:plasma membrane"/>
    <property type="evidence" value="ECO:0007669"/>
    <property type="project" value="TreeGrafter"/>
</dbReference>
<dbReference type="GO" id="GO:0022857">
    <property type="term" value="F:transmembrane transporter activity"/>
    <property type="evidence" value="ECO:0007669"/>
    <property type="project" value="InterPro"/>
</dbReference>
<evidence type="ECO:0000256" key="7">
    <source>
        <dbReference type="ARBA" id="ARBA00022692"/>
    </source>
</evidence>
<feature type="transmembrane region" description="Helical" evidence="12">
    <location>
        <begin position="406"/>
        <end position="431"/>
    </location>
</feature>
<dbReference type="PRINTS" id="PR00344">
    <property type="entry name" value="BCTRLSENSOR"/>
</dbReference>
<dbReference type="CDD" id="cd00082">
    <property type="entry name" value="HisKA"/>
    <property type="match status" value="1"/>
</dbReference>
<evidence type="ECO:0000256" key="3">
    <source>
        <dbReference type="ARBA" id="ARBA00006434"/>
    </source>
</evidence>
<dbReference type="Gene3D" id="3.40.50.2300">
    <property type="match status" value="1"/>
</dbReference>
<dbReference type="InterPro" id="IPR001734">
    <property type="entry name" value="Na/solute_symporter"/>
</dbReference>
<keyword evidence="8 15" id="KW-0418">Kinase</keyword>
<evidence type="ECO:0000256" key="5">
    <source>
        <dbReference type="ARBA" id="ARBA00022553"/>
    </source>
</evidence>
<dbReference type="InterPro" id="IPR001789">
    <property type="entry name" value="Sig_transdc_resp-reg_receiver"/>
</dbReference>
<dbReference type="Gene3D" id="1.10.287.130">
    <property type="match status" value="1"/>
</dbReference>
<dbReference type="Pfam" id="PF02518">
    <property type="entry name" value="HATPase_c"/>
    <property type="match status" value="1"/>
</dbReference>
<feature type="transmembrane region" description="Helical" evidence="12">
    <location>
        <begin position="326"/>
        <end position="359"/>
    </location>
</feature>
<dbReference type="SMART" id="SM00448">
    <property type="entry name" value="REC"/>
    <property type="match status" value="1"/>
</dbReference>
<evidence type="ECO:0000313" key="16">
    <source>
        <dbReference type="Proteomes" id="UP000613160"/>
    </source>
</evidence>
<keyword evidence="9 12" id="KW-1133">Transmembrane helix</keyword>
<dbReference type="Gene3D" id="1.20.1730.10">
    <property type="entry name" value="Sodium/glucose cotransporter"/>
    <property type="match status" value="1"/>
</dbReference>
<evidence type="ECO:0000256" key="6">
    <source>
        <dbReference type="ARBA" id="ARBA00022679"/>
    </source>
</evidence>
<evidence type="ECO:0000313" key="15">
    <source>
        <dbReference type="EMBL" id="GGD11231.1"/>
    </source>
</evidence>
<comment type="caution">
    <text evidence="15">The sequence shown here is derived from an EMBL/GenBank/DDBJ whole genome shotgun (WGS) entry which is preliminary data.</text>
</comment>
<dbReference type="InterPro" id="IPR036097">
    <property type="entry name" value="HisK_dim/P_sf"/>
</dbReference>
<evidence type="ECO:0000259" key="14">
    <source>
        <dbReference type="PROSITE" id="PS50110"/>
    </source>
</evidence>
<feature type="transmembrane region" description="Helical" evidence="12">
    <location>
        <begin position="200"/>
        <end position="221"/>
    </location>
</feature>
<dbReference type="InterPro" id="IPR005467">
    <property type="entry name" value="His_kinase_dom"/>
</dbReference>
<feature type="transmembrane region" description="Helical" evidence="12">
    <location>
        <begin position="40"/>
        <end position="60"/>
    </location>
</feature>
<feature type="transmembrane region" description="Helical" evidence="12">
    <location>
        <begin position="380"/>
        <end position="400"/>
    </location>
</feature>
<evidence type="ECO:0000256" key="2">
    <source>
        <dbReference type="ARBA" id="ARBA00004141"/>
    </source>
</evidence>
<feature type="transmembrane region" description="Helical" evidence="12">
    <location>
        <begin position="281"/>
        <end position="306"/>
    </location>
</feature>
<dbReference type="Proteomes" id="UP000613160">
    <property type="component" value="Unassembled WGS sequence"/>
</dbReference>
<dbReference type="Gene3D" id="3.30.450.20">
    <property type="entry name" value="PAS domain"/>
    <property type="match status" value="1"/>
</dbReference>
<dbReference type="PROSITE" id="PS50283">
    <property type="entry name" value="NA_SOLUT_SYMP_3"/>
    <property type="match status" value="1"/>
</dbReference>
<protein>
    <recommendedName>
        <fullName evidence="4">histidine kinase</fullName>
        <ecNumber evidence="4">2.7.13.3</ecNumber>
    </recommendedName>
</protein>
<feature type="transmembrane region" description="Helical" evidence="12">
    <location>
        <begin position="6"/>
        <end position="24"/>
    </location>
</feature>
<comment type="similarity">
    <text evidence="3">Belongs to the sodium:solute symporter (SSF) (TC 2.A.21) family.</text>
</comment>
<dbReference type="InterPro" id="IPR003661">
    <property type="entry name" value="HisK_dim/P_dom"/>
</dbReference>
<feature type="transmembrane region" description="Helical" evidence="12">
    <location>
        <begin position="66"/>
        <end position="86"/>
    </location>
</feature>
<comment type="subcellular location">
    <subcellularLocation>
        <location evidence="2">Membrane</location>
        <topology evidence="2">Multi-pass membrane protein</topology>
    </subcellularLocation>
</comment>
<accession>A0A916XU96</accession>
<dbReference type="PROSITE" id="PS50109">
    <property type="entry name" value="HIS_KIN"/>
    <property type="match status" value="1"/>
</dbReference>
<dbReference type="SUPFAM" id="SSF55874">
    <property type="entry name" value="ATPase domain of HSP90 chaperone/DNA topoisomerase II/histidine kinase"/>
    <property type="match status" value="1"/>
</dbReference>
<dbReference type="FunFam" id="1.10.287.130:FF:000063">
    <property type="entry name" value="Hybrid sensor histidine kinase/response regulator"/>
    <property type="match status" value="1"/>
</dbReference>
<dbReference type="SMART" id="SM00388">
    <property type="entry name" value="HisKA"/>
    <property type="match status" value="1"/>
</dbReference>
<dbReference type="Pfam" id="PF00512">
    <property type="entry name" value="HisKA"/>
    <property type="match status" value="1"/>
</dbReference>
<organism evidence="15 16">
    <name type="scientific">Aureimonas glaciei</name>
    <dbReference type="NCBI Taxonomy" id="1776957"/>
    <lineage>
        <taxon>Bacteria</taxon>
        <taxon>Pseudomonadati</taxon>
        <taxon>Pseudomonadota</taxon>
        <taxon>Alphaproteobacteria</taxon>
        <taxon>Hyphomicrobiales</taxon>
        <taxon>Aurantimonadaceae</taxon>
        <taxon>Aureimonas</taxon>
    </lineage>
</organism>
<feature type="domain" description="Histidine kinase" evidence="13">
    <location>
        <begin position="801"/>
        <end position="1014"/>
    </location>
</feature>
<dbReference type="PROSITE" id="PS50110">
    <property type="entry name" value="RESPONSE_REGULATORY"/>
    <property type="match status" value="1"/>
</dbReference>
<keyword evidence="16" id="KW-1185">Reference proteome</keyword>
<evidence type="ECO:0000256" key="8">
    <source>
        <dbReference type="ARBA" id="ARBA00022777"/>
    </source>
</evidence>
<evidence type="ECO:0000256" key="11">
    <source>
        <dbReference type="PROSITE-ProRule" id="PRU00169"/>
    </source>
</evidence>
<keyword evidence="5 11" id="KW-0597">Phosphoprotein</keyword>